<keyword evidence="5 8" id="KW-0378">Hydrolase</keyword>
<comment type="subcellular location">
    <subcellularLocation>
        <location evidence="1 8">Cytoplasm</location>
        <location evidence="1 8">Cytoskeleton</location>
    </subcellularLocation>
</comment>
<reference evidence="14" key="2">
    <citation type="submission" date="2025-08" db="UniProtKB">
        <authorList>
            <consortium name="Ensembl"/>
        </authorList>
    </citation>
    <scope>IDENTIFICATION</scope>
</reference>
<dbReference type="InterPro" id="IPR019749">
    <property type="entry name" value="Band_41_domain"/>
</dbReference>
<feature type="region of interest" description="Disordered" evidence="10">
    <location>
        <begin position="779"/>
        <end position="825"/>
    </location>
</feature>
<dbReference type="SUPFAM" id="SSF52799">
    <property type="entry name" value="(Phosphotyrosine protein) phosphatases II"/>
    <property type="match status" value="1"/>
</dbReference>
<dbReference type="Pfam" id="PF09380">
    <property type="entry name" value="FERM_C"/>
    <property type="match status" value="1"/>
</dbReference>
<comment type="similarity">
    <text evidence="2 8">Belongs to the protein-tyrosine phosphatase family. Non-receptor class subfamily.</text>
</comment>
<dbReference type="FunFam" id="2.30.29.30:FF:000149">
    <property type="entry name" value="Tyrosine-protein phosphatase non-receptor type"/>
    <property type="match status" value="1"/>
</dbReference>
<dbReference type="Pfam" id="PF09379">
    <property type="entry name" value="FERM_N"/>
    <property type="match status" value="1"/>
</dbReference>
<evidence type="ECO:0000256" key="7">
    <source>
        <dbReference type="ARBA" id="ARBA00023212"/>
    </source>
</evidence>
<keyword evidence="15" id="KW-1185">Reference proteome</keyword>
<evidence type="ECO:0000259" key="13">
    <source>
        <dbReference type="PROSITE" id="PS50057"/>
    </source>
</evidence>
<gene>
    <name evidence="14" type="primary">PTPN21</name>
    <name evidence="14" type="synonym">ptpn21</name>
</gene>
<dbReference type="SUPFAM" id="SSF50729">
    <property type="entry name" value="PH domain-like"/>
    <property type="match status" value="1"/>
</dbReference>
<keyword evidence="3 8" id="KW-0963">Cytoplasm</keyword>
<dbReference type="GO" id="GO:0005737">
    <property type="term" value="C:cytoplasm"/>
    <property type="evidence" value="ECO:0007669"/>
    <property type="project" value="UniProtKB-UniRule"/>
</dbReference>
<dbReference type="PANTHER" id="PTHR45706">
    <property type="entry name" value="TYROSINE-PROTEIN PHOSPHATASE"/>
    <property type="match status" value="1"/>
</dbReference>
<dbReference type="InterPro" id="IPR000387">
    <property type="entry name" value="Tyr_Pase_dom"/>
</dbReference>
<dbReference type="PROSITE" id="PS50055">
    <property type="entry name" value="TYR_PHOSPHATASE_PTP"/>
    <property type="match status" value="1"/>
</dbReference>
<feature type="domain" description="Tyrosine specific protein phosphatases" evidence="12">
    <location>
        <begin position="1058"/>
        <end position="1138"/>
    </location>
</feature>
<dbReference type="PRINTS" id="PR00935">
    <property type="entry name" value="BAND41"/>
</dbReference>
<evidence type="ECO:0000256" key="10">
    <source>
        <dbReference type="SAM" id="MobiDB-lite"/>
    </source>
</evidence>
<feature type="region of interest" description="Disordered" evidence="10">
    <location>
        <begin position="660"/>
        <end position="683"/>
    </location>
</feature>
<comment type="catalytic activity">
    <reaction evidence="8">
        <text>O-phospho-L-tyrosyl-[protein] + H2O = L-tyrosyl-[protein] + phosphate</text>
        <dbReference type="Rhea" id="RHEA:10684"/>
        <dbReference type="Rhea" id="RHEA-COMP:10136"/>
        <dbReference type="Rhea" id="RHEA-COMP:20101"/>
        <dbReference type="ChEBI" id="CHEBI:15377"/>
        <dbReference type="ChEBI" id="CHEBI:43474"/>
        <dbReference type="ChEBI" id="CHEBI:46858"/>
        <dbReference type="ChEBI" id="CHEBI:61978"/>
        <dbReference type="EC" id="3.1.3.48"/>
    </reaction>
</comment>
<sequence>MPLPFGLKLKRTRRYTVSSKSCLVTRIQLLNGEFVEFTLSVESTGQECLEAVAQRLELREITYFSLWYFNKQNQQRWIDLEKPLKKQLDKYGVEPTVYFGVVFYIPSVTQLQQEITRYQYYLQLKKDVLEGRISCSLEQAIRLASLAVQADFGDFNRYDSQEFLQKFALFPIDWIQDERVLEEATQKVALLYQSFRGLPAPEAEMLYMQEVEKMEGYGQETFQAKDNTGADVTLGSCLDGIFVKHKSERPLVLYRWHDINNMSHNRSFFALELANREESVQYQTEDMETSKYVCRMCLARLKFYKINMSIVNPVRRRSSTRVSLPKPQTYMMPPPQMHYNGHFTEPYTSSQDNLYMNSQNGFYYHSQTSLDCSPLEYSSGGRLRNGSVYSAHSTSSLTNPQHYLQPSPMSSNPSITSDITRPDYVPSHRHSALIPPSYRATPDYETVMRQKNRGAGGGMVLSQEHRQSHSMRNLNIGNSYAYSRPDPLVYSQPEIRGEHGGAAQHHHYPLHLGSSFHGPSPYPYPTERRSVVGAVSVPELTNVQLQQAQEYPAPNIMKTHVYRSPPPYPYAHPRPANSTPDLSRHLYVSSSNPDLIITRRVHHSVQTFQEDSLPVAHSLQEVSEPLYSGPPQRQQYHAQKRNSIEIAGLAQSFEGMRVKERTASSSAAETATPPPVLHGGRSQGSQLNVFLERKNPEDIEDIKEDVQYGHKKSLSDATMLVHSSGEEEDFEDDSGRHTPLSQDAFVPEHTLTYKVHTLIHEREPLYLVSELQQPRIMPSVSEGDLSGQEKPRPKKDFKKRPVSDVPPGKKAVEGLPPAGMKKGAKSEVKKMGPLKVAHLNGLSISRQPVHSEIKDEPERASNDERCKVLEQHMEKGEVLKEYESIPKRPRGECTIAQLPESGDRNRFQDVLPYDETRVELVPTKENNTGYINASHIRMTVGGQEWNYIASQGPMSHTCQDFWQMVWEQGVSIIAMVTAEEESGREKSFRYWPRLGSRHNTVTYGRFKITTRFRTESGCYATTGLKIKHLLTQQERTVWHLQYTDWPDHGCPEDFKGFLTYLEEIQSVRRHTNSISDPKNSNQPVLVHCSAGVGRTGVVILSEIMIACLEHNEPLDVPKHLLELRNQRMLMVQTLSQYTFVYRVLIQYLRNSRLI</sequence>
<evidence type="ECO:0000313" key="15">
    <source>
        <dbReference type="Proteomes" id="UP000005207"/>
    </source>
</evidence>
<dbReference type="SMART" id="SM00194">
    <property type="entry name" value="PTPc"/>
    <property type="match status" value="1"/>
</dbReference>
<dbReference type="SMART" id="SM01196">
    <property type="entry name" value="FERM_C"/>
    <property type="match status" value="1"/>
</dbReference>
<dbReference type="InterPro" id="IPR029021">
    <property type="entry name" value="Prot-tyrosine_phosphatase-like"/>
</dbReference>
<evidence type="ECO:0000256" key="8">
    <source>
        <dbReference type="PIRNR" id="PIRNR000934"/>
    </source>
</evidence>
<dbReference type="PROSITE" id="PS00383">
    <property type="entry name" value="TYR_PHOSPHATASE_1"/>
    <property type="match status" value="1"/>
</dbReference>
<dbReference type="EC" id="3.1.3.48" evidence="8"/>
<dbReference type="Gene3D" id="1.20.80.10">
    <property type="match status" value="1"/>
</dbReference>
<dbReference type="InterPro" id="IPR019748">
    <property type="entry name" value="FERM_central"/>
</dbReference>
<dbReference type="CDD" id="cd17192">
    <property type="entry name" value="FERM_F1_PTPN21"/>
    <property type="match status" value="1"/>
</dbReference>
<feature type="domain" description="Tyrosine-protein phosphatase" evidence="11">
    <location>
        <begin position="878"/>
        <end position="1147"/>
    </location>
</feature>
<keyword evidence="6 8" id="KW-0904">Protein phosphatase</keyword>
<dbReference type="Pfam" id="PF00373">
    <property type="entry name" value="FERM_M"/>
    <property type="match status" value="1"/>
</dbReference>
<dbReference type="Gene3D" id="3.10.20.90">
    <property type="entry name" value="Phosphatidylinositol 3-kinase Catalytic Subunit, Chain A, domain 1"/>
    <property type="match status" value="1"/>
</dbReference>
<keyword evidence="4" id="KW-0597">Phosphoprotein</keyword>
<dbReference type="InterPro" id="IPR035963">
    <property type="entry name" value="FERM_2"/>
</dbReference>
<dbReference type="PANTHER" id="PTHR45706:SF3">
    <property type="entry name" value="TYROSINE-PROTEIN PHOSPHATASE NON-RECEPTOR TYPE 21"/>
    <property type="match status" value="1"/>
</dbReference>
<protein>
    <recommendedName>
        <fullName evidence="8">Tyrosine-protein phosphatase non-receptor type</fullName>
        <ecNumber evidence="8">3.1.3.48</ecNumber>
    </recommendedName>
</protein>
<dbReference type="InterPro" id="IPR011993">
    <property type="entry name" value="PH-like_dom_sf"/>
</dbReference>
<dbReference type="InterPro" id="IPR000242">
    <property type="entry name" value="PTP_cat"/>
</dbReference>
<accession>A0A669AY80</accession>
<evidence type="ECO:0000256" key="5">
    <source>
        <dbReference type="ARBA" id="ARBA00022801"/>
    </source>
</evidence>
<feature type="domain" description="FERM" evidence="13">
    <location>
        <begin position="23"/>
        <end position="308"/>
    </location>
</feature>
<dbReference type="CDD" id="cd14473">
    <property type="entry name" value="FERM_B-lobe"/>
    <property type="match status" value="1"/>
</dbReference>
<dbReference type="SUPFAM" id="SSF47031">
    <property type="entry name" value="Second domain of FERM"/>
    <property type="match status" value="1"/>
</dbReference>
<evidence type="ECO:0000256" key="3">
    <source>
        <dbReference type="ARBA" id="ARBA00022490"/>
    </source>
</evidence>
<evidence type="ECO:0000256" key="6">
    <source>
        <dbReference type="ARBA" id="ARBA00022912"/>
    </source>
</evidence>
<dbReference type="PROSITE" id="PS00660">
    <property type="entry name" value="FERM_1"/>
    <property type="match status" value="1"/>
</dbReference>
<dbReference type="SUPFAM" id="SSF54236">
    <property type="entry name" value="Ubiquitin-like"/>
    <property type="match status" value="1"/>
</dbReference>
<feature type="compositionally biased region" description="Basic and acidic residues" evidence="10">
    <location>
        <begin position="849"/>
        <end position="862"/>
    </location>
</feature>
<dbReference type="FunFam" id="1.20.80.10:FF:000014">
    <property type="entry name" value="Tyrosine-protein phosphatase non-receptor type"/>
    <property type="match status" value="1"/>
</dbReference>
<feature type="active site" description="Phosphocysteine intermediate" evidence="9">
    <location>
        <position position="1088"/>
    </location>
</feature>
<dbReference type="InterPro" id="IPR014392">
    <property type="entry name" value="PTP_non-rcpt_14/21"/>
</dbReference>
<feature type="region of interest" description="Disordered" evidence="10">
    <location>
        <begin position="842"/>
        <end position="862"/>
    </location>
</feature>
<dbReference type="PRINTS" id="PR00700">
    <property type="entry name" value="PRTYPHPHTASE"/>
</dbReference>
<feature type="region of interest" description="Disordered" evidence="10">
    <location>
        <begin position="391"/>
        <end position="414"/>
    </location>
</feature>
<dbReference type="InterPro" id="IPR018979">
    <property type="entry name" value="FERM_N"/>
</dbReference>
<dbReference type="InterPro" id="IPR019747">
    <property type="entry name" value="FERM_CS"/>
</dbReference>
<dbReference type="InterPro" id="IPR018980">
    <property type="entry name" value="FERM_PH-like_C"/>
</dbReference>
<dbReference type="PROSITE" id="PS50056">
    <property type="entry name" value="TYR_PHOSPHATASE_2"/>
    <property type="match status" value="1"/>
</dbReference>
<dbReference type="Proteomes" id="UP000005207">
    <property type="component" value="Linkage group LG19"/>
</dbReference>
<dbReference type="SMART" id="SM00404">
    <property type="entry name" value="PTPc_motif"/>
    <property type="match status" value="1"/>
</dbReference>
<evidence type="ECO:0000256" key="4">
    <source>
        <dbReference type="ARBA" id="ARBA00022553"/>
    </source>
</evidence>
<reference evidence="14" key="3">
    <citation type="submission" date="2025-09" db="UniProtKB">
        <authorList>
            <consortium name="Ensembl"/>
        </authorList>
    </citation>
    <scope>IDENTIFICATION</scope>
</reference>
<dbReference type="Gene3D" id="2.30.29.30">
    <property type="entry name" value="Pleckstrin-homology domain (PH domain)/Phosphotyrosine-binding domain (PTB)"/>
    <property type="match status" value="1"/>
</dbReference>
<keyword evidence="7 8" id="KW-0206">Cytoskeleton</keyword>
<dbReference type="PROSITE" id="PS50057">
    <property type="entry name" value="FERM_3"/>
    <property type="match status" value="1"/>
</dbReference>
<dbReference type="InterPro" id="IPR000299">
    <property type="entry name" value="FERM_domain"/>
</dbReference>
<dbReference type="SMART" id="SM00295">
    <property type="entry name" value="B41"/>
    <property type="match status" value="1"/>
</dbReference>
<dbReference type="Gene3D" id="3.90.190.10">
    <property type="entry name" value="Protein tyrosine phosphatase superfamily"/>
    <property type="match status" value="1"/>
</dbReference>
<dbReference type="InterPro" id="IPR016130">
    <property type="entry name" value="Tyr_Pase_AS"/>
</dbReference>
<dbReference type="GO" id="GO:0005856">
    <property type="term" value="C:cytoskeleton"/>
    <property type="evidence" value="ECO:0007669"/>
    <property type="project" value="UniProtKB-SubCell"/>
</dbReference>
<evidence type="ECO:0000256" key="2">
    <source>
        <dbReference type="ARBA" id="ARBA00009649"/>
    </source>
</evidence>
<name>A0A669AY80_ORENI</name>
<reference evidence="15" key="1">
    <citation type="submission" date="2012-01" db="EMBL/GenBank/DDBJ databases">
        <title>The Genome Sequence of Oreochromis niloticus (Nile Tilapia).</title>
        <authorList>
            <consortium name="Broad Institute Genome Assembly Team"/>
            <consortium name="Broad Institute Sequencing Platform"/>
            <person name="Di Palma F."/>
            <person name="Johnson J."/>
            <person name="Lander E.S."/>
            <person name="Lindblad-Toh K."/>
        </authorList>
    </citation>
    <scope>NUCLEOTIDE SEQUENCE [LARGE SCALE GENOMIC DNA]</scope>
</reference>
<dbReference type="GeneTree" id="ENSGT00940000155613"/>
<dbReference type="InterPro" id="IPR029071">
    <property type="entry name" value="Ubiquitin-like_domsf"/>
</dbReference>
<dbReference type="InterPro" id="IPR014352">
    <property type="entry name" value="FERM/acyl-CoA-bd_prot_sf"/>
</dbReference>
<dbReference type="GO" id="GO:0004725">
    <property type="term" value="F:protein tyrosine phosphatase activity"/>
    <property type="evidence" value="ECO:0007669"/>
    <property type="project" value="UniProtKB-UniRule"/>
</dbReference>
<dbReference type="AlphaFoldDB" id="A0A669AY80"/>
<dbReference type="CDD" id="cd13188">
    <property type="entry name" value="FERM_C_PTPN14_PTPN21"/>
    <property type="match status" value="1"/>
</dbReference>
<organism evidence="14 15">
    <name type="scientific">Oreochromis niloticus</name>
    <name type="common">Nile tilapia</name>
    <name type="synonym">Tilapia nilotica</name>
    <dbReference type="NCBI Taxonomy" id="8128"/>
    <lineage>
        <taxon>Eukaryota</taxon>
        <taxon>Metazoa</taxon>
        <taxon>Chordata</taxon>
        <taxon>Craniata</taxon>
        <taxon>Vertebrata</taxon>
        <taxon>Euteleostomi</taxon>
        <taxon>Actinopterygii</taxon>
        <taxon>Neopterygii</taxon>
        <taxon>Teleostei</taxon>
        <taxon>Neoteleostei</taxon>
        <taxon>Acanthomorphata</taxon>
        <taxon>Ovalentaria</taxon>
        <taxon>Cichlomorphae</taxon>
        <taxon>Cichliformes</taxon>
        <taxon>Cichlidae</taxon>
        <taxon>African cichlids</taxon>
        <taxon>Pseudocrenilabrinae</taxon>
        <taxon>Oreochromini</taxon>
        <taxon>Oreochromis</taxon>
    </lineage>
</organism>
<proteinExistence type="inferred from homology"/>
<evidence type="ECO:0000313" key="14">
    <source>
        <dbReference type="Ensembl" id="ENSONIP00000028075.1"/>
    </source>
</evidence>
<dbReference type="InterPro" id="IPR003595">
    <property type="entry name" value="Tyr_Pase_cat"/>
</dbReference>
<dbReference type="PIRSF" id="PIRSF000934">
    <property type="entry name" value="Tyr-Ptase_nr14"/>
    <property type="match status" value="1"/>
</dbReference>
<dbReference type="FunFam" id="3.10.20.90:FF:000039">
    <property type="entry name" value="Tyrosine-protein phosphatase non-receptor type"/>
    <property type="match status" value="1"/>
</dbReference>
<dbReference type="FunFam" id="3.90.190.10:FF:000030">
    <property type="entry name" value="Tyrosine-protein phosphatase non-receptor type"/>
    <property type="match status" value="1"/>
</dbReference>
<dbReference type="Ensembl" id="ENSONIT00000080413.1">
    <property type="protein sequence ID" value="ENSONIP00000028075.1"/>
    <property type="gene ID" value="ENSONIG00000001418.2"/>
</dbReference>
<evidence type="ECO:0000259" key="11">
    <source>
        <dbReference type="PROSITE" id="PS50055"/>
    </source>
</evidence>
<dbReference type="Pfam" id="PF00102">
    <property type="entry name" value="Y_phosphatase"/>
    <property type="match status" value="1"/>
</dbReference>
<evidence type="ECO:0000259" key="12">
    <source>
        <dbReference type="PROSITE" id="PS50056"/>
    </source>
</evidence>
<dbReference type="InterPro" id="IPR041782">
    <property type="entry name" value="PTPN14/21_FERM_C"/>
</dbReference>
<evidence type="ECO:0000256" key="9">
    <source>
        <dbReference type="PIRSR" id="PIRSR000934-1"/>
    </source>
</evidence>
<evidence type="ECO:0000256" key="1">
    <source>
        <dbReference type="ARBA" id="ARBA00004245"/>
    </source>
</evidence>